<dbReference type="EC" id="2.1.2.9" evidence="2 5"/>
<evidence type="ECO:0000259" key="6">
    <source>
        <dbReference type="Pfam" id="PF00551"/>
    </source>
</evidence>
<comment type="similarity">
    <text evidence="1 5">Belongs to the Fmt family.</text>
</comment>
<evidence type="ECO:0000313" key="9">
    <source>
        <dbReference type="Proteomes" id="UP000034108"/>
    </source>
</evidence>
<dbReference type="InterPro" id="IPR005794">
    <property type="entry name" value="Fmt"/>
</dbReference>
<evidence type="ECO:0000313" key="8">
    <source>
        <dbReference type="EMBL" id="KKR99791.1"/>
    </source>
</evidence>
<evidence type="ECO:0000259" key="7">
    <source>
        <dbReference type="Pfam" id="PF02911"/>
    </source>
</evidence>
<evidence type="ECO:0000256" key="1">
    <source>
        <dbReference type="ARBA" id="ARBA00010699"/>
    </source>
</evidence>
<dbReference type="CDD" id="cd08704">
    <property type="entry name" value="Met_tRNA_FMT_C"/>
    <property type="match status" value="1"/>
</dbReference>
<keyword evidence="3 5" id="KW-0808">Transferase</keyword>
<dbReference type="HAMAP" id="MF_00182">
    <property type="entry name" value="Formyl_trans"/>
    <property type="match status" value="1"/>
</dbReference>
<evidence type="ECO:0000256" key="4">
    <source>
        <dbReference type="ARBA" id="ARBA00022917"/>
    </source>
</evidence>
<feature type="binding site" evidence="5">
    <location>
        <begin position="108"/>
        <end position="111"/>
    </location>
    <ligand>
        <name>(6S)-5,6,7,8-tetrahydrofolate</name>
        <dbReference type="ChEBI" id="CHEBI:57453"/>
    </ligand>
</feature>
<dbReference type="STRING" id="1619048.UU49_C0003G0005"/>
<evidence type="ECO:0000256" key="5">
    <source>
        <dbReference type="HAMAP-Rule" id="MF_00182"/>
    </source>
</evidence>
<dbReference type="Gene3D" id="3.40.50.12230">
    <property type="match status" value="1"/>
</dbReference>
<dbReference type="InterPro" id="IPR011034">
    <property type="entry name" value="Formyl_transferase-like_C_sf"/>
</dbReference>
<dbReference type="Proteomes" id="UP000034108">
    <property type="component" value="Unassembled WGS sequence"/>
</dbReference>
<protein>
    <recommendedName>
        <fullName evidence="2 5">Methionyl-tRNA formyltransferase</fullName>
        <ecNumber evidence="2 5">2.1.2.9</ecNumber>
    </recommendedName>
</protein>
<dbReference type="NCBIfam" id="TIGR00460">
    <property type="entry name" value="fmt"/>
    <property type="match status" value="1"/>
</dbReference>
<dbReference type="PATRIC" id="fig|1619048.3.peg.117"/>
<proteinExistence type="inferred from homology"/>
<dbReference type="CDD" id="cd08646">
    <property type="entry name" value="FMT_core_Met-tRNA-FMT_N"/>
    <property type="match status" value="1"/>
</dbReference>
<evidence type="ECO:0000256" key="2">
    <source>
        <dbReference type="ARBA" id="ARBA00012261"/>
    </source>
</evidence>
<dbReference type="GO" id="GO:0005829">
    <property type="term" value="C:cytosol"/>
    <property type="evidence" value="ECO:0007669"/>
    <property type="project" value="TreeGrafter"/>
</dbReference>
<dbReference type="InterPro" id="IPR041711">
    <property type="entry name" value="Met-tRNA-FMT_N"/>
</dbReference>
<dbReference type="Pfam" id="PF02911">
    <property type="entry name" value="Formyl_trans_C"/>
    <property type="match status" value="1"/>
</dbReference>
<dbReference type="InterPro" id="IPR002376">
    <property type="entry name" value="Formyl_transf_N"/>
</dbReference>
<name>A0A0G0VJL1_9BACT</name>
<comment type="caution">
    <text evidence="8">The sequence shown here is derived from an EMBL/GenBank/DDBJ whole genome shotgun (WGS) entry which is preliminary data.</text>
</comment>
<reference evidence="8 9" key="1">
    <citation type="journal article" date="2015" name="Nature">
        <title>rRNA introns, odd ribosomes, and small enigmatic genomes across a large radiation of phyla.</title>
        <authorList>
            <person name="Brown C.T."/>
            <person name="Hug L.A."/>
            <person name="Thomas B.C."/>
            <person name="Sharon I."/>
            <person name="Castelle C.J."/>
            <person name="Singh A."/>
            <person name="Wilkins M.J."/>
            <person name="Williams K.H."/>
            <person name="Banfield J.F."/>
        </authorList>
    </citation>
    <scope>NUCLEOTIDE SEQUENCE [LARGE SCALE GENOMIC DNA]</scope>
</reference>
<dbReference type="AlphaFoldDB" id="A0A0G0VJL1"/>
<evidence type="ECO:0000256" key="3">
    <source>
        <dbReference type="ARBA" id="ARBA00022679"/>
    </source>
</evidence>
<dbReference type="InterPro" id="IPR036477">
    <property type="entry name" value="Formyl_transf_N_sf"/>
</dbReference>
<gene>
    <name evidence="5" type="primary">fmt</name>
    <name evidence="8" type="ORF">UU49_C0003G0005</name>
</gene>
<dbReference type="PANTHER" id="PTHR11138:SF5">
    <property type="entry name" value="METHIONYL-TRNA FORMYLTRANSFERASE, MITOCHONDRIAL"/>
    <property type="match status" value="1"/>
</dbReference>
<dbReference type="PANTHER" id="PTHR11138">
    <property type="entry name" value="METHIONYL-TRNA FORMYLTRANSFERASE"/>
    <property type="match status" value="1"/>
</dbReference>
<dbReference type="InterPro" id="IPR005793">
    <property type="entry name" value="Formyl_trans_C"/>
</dbReference>
<sequence>MKKISLIFFGTEDFAATILQGLIDSPDFEIKLVITRPDKPVGRKQELQKPPVKILAKKHGLKVDQPTTLKNFNLPTGAELGVAVQYGLIIPKNILEAPTHGIINIHPSLLPKYRGASPIQSAILQGENQTGVTIMKMDEGLDTGPILLQKQVKIESNETSRTLAQKLAQIAFSALTEAVKGFISGQIQPQAQDNALATNCYEFKREDGQIDWSKSAGEIYNQWRALQPWPGVFTEAMFGGKKMKIKILKMSRGATVEANSTKNFSPFTKINKKILCAMAGDGQVLIIEELQPEGKLKMKAEAFINGYMR</sequence>
<organism evidence="8 9">
    <name type="scientific">Candidatus Magasanikbacteria bacterium GW2011_GWC2_41_17</name>
    <dbReference type="NCBI Taxonomy" id="1619048"/>
    <lineage>
        <taxon>Bacteria</taxon>
        <taxon>Candidatus Magasanikiibacteriota</taxon>
    </lineage>
</organism>
<dbReference type="InterPro" id="IPR001555">
    <property type="entry name" value="GART_AS"/>
</dbReference>
<dbReference type="EMBL" id="LCAV01000003">
    <property type="protein sequence ID" value="KKR99791.1"/>
    <property type="molecule type" value="Genomic_DNA"/>
</dbReference>
<feature type="domain" description="Formyl transferase C-terminal" evidence="7">
    <location>
        <begin position="204"/>
        <end position="307"/>
    </location>
</feature>
<dbReference type="PROSITE" id="PS00373">
    <property type="entry name" value="GART"/>
    <property type="match status" value="1"/>
</dbReference>
<dbReference type="GO" id="GO:0004479">
    <property type="term" value="F:methionyl-tRNA formyltransferase activity"/>
    <property type="evidence" value="ECO:0007669"/>
    <property type="project" value="UniProtKB-UniRule"/>
</dbReference>
<comment type="function">
    <text evidence="5">Attaches a formyl group to the free amino group of methionyl-tRNA(fMet). The formyl group appears to play a dual role in the initiator identity of N-formylmethionyl-tRNA by promoting its recognition by IF2 and preventing the misappropriation of this tRNA by the elongation apparatus.</text>
</comment>
<dbReference type="InterPro" id="IPR044135">
    <property type="entry name" value="Met-tRNA-FMT_C"/>
</dbReference>
<dbReference type="SUPFAM" id="SSF50486">
    <property type="entry name" value="FMT C-terminal domain-like"/>
    <property type="match status" value="1"/>
</dbReference>
<dbReference type="SUPFAM" id="SSF53328">
    <property type="entry name" value="Formyltransferase"/>
    <property type="match status" value="1"/>
</dbReference>
<accession>A0A0G0VJL1</accession>
<feature type="domain" description="Formyl transferase N-terminal" evidence="6">
    <location>
        <begin position="3"/>
        <end position="179"/>
    </location>
</feature>
<comment type="catalytic activity">
    <reaction evidence="5">
        <text>L-methionyl-tRNA(fMet) + (6R)-10-formyltetrahydrofolate = N-formyl-L-methionyl-tRNA(fMet) + (6S)-5,6,7,8-tetrahydrofolate + H(+)</text>
        <dbReference type="Rhea" id="RHEA:24380"/>
        <dbReference type="Rhea" id="RHEA-COMP:9952"/>
        <dbReference type="Rhea" id="RHEA-COMP:9953"/>
        <dbReference type="ChEBI" id="CHEBI:15378"/>
        <dbReference type="ChEBI" id="CHEBI:57453"/>
        <dbReference type="ChEBI" id="CHEBI:78530"/>
        <dbReference type="ChEBI" id="CHEBI:78844"/>
        <dbReference type="ChEBI" id="CHEBI:195366"/>
        <dbReference type="EC" id="2.1.2.9"/>
    </reaction>
</comment>
<keyword evidence="4 5" id="KW-0648">Protein biosynthesis</keyword>
<dbReference type="Pfam" id="PF00551">
    <property type="entry name" value="Formyl_trans_N"/>
    <property type="match status" value="1"/>
</dbReference>